<feature type="transmembrane region" description="Helical" evidence="13">
    <location>
        <begin position="137"/>
        <end position="158"/>
    </location>
</feature>
<comment type="caution">
    <text evidence="15">The sequence shown here is derived from an EMBL/GenBank/DDBJ whole genome shotgun (WGS) entry which is preliminary data.</text>
</comment>
<comment type="subcellular location">
    <subcellularLocation>
        <location evidence="2">Cell membrane</location>
        <topology evidence="2">Multi-pass membrane protein</topology>
    </subcellularLocation>
</comment>
<name>A0ABU0YLU9_9PROT</name>
<keyword evidence="9" id="KW-0862">Zinc</keyword>
<feature type="transmembrane region" description="Helical" evidence="13">
    <location>
        <begin position="60"/>
        <end position="79"/>
    </location>
</feature>
<evidence type="ECO:0000256" key="6">
    <source>
        <dbReference type="ARBA" id="ARBA00022692"/>
    </source>
</evidence>
<accession>A0ABU0YLU9</accession>
<comment type="similarity">
    <text evidence="3">Belongs to the peptidase M50B family.</text>
</comment>
<evidence type="ECO:0000256" key="8">
    <source>
        <dbReference type="ARBA" id="ARBA00022801"/>
    </source>
</evidence>
<evidence type="ECO:0000313" key="16">
    <source>
        <dbReference type="Proteomes" id="UP001230156"/>
    </source>
</evidence>
<evidence type="ECO:0000256" key="5">
    <source>
        <dbReference type="ARBA" id="ARBA00022670"/>
    </source>
</evidence>
<dbReference type="InterPro" id="IPR044537">
    <property type="entry name" value="Rip2-like"/>
</dbReference>
<dbReference type="CDD" id="cd06158">
    <property type="entry name" value="S2P-M50_like_1"/>
    <property type="match status" value="1"/>
</dbReference>
<feature type="domain" description="Peptidase M50" evidence="14">
    <location>
        <begin position="17"/>
        <end position="119"/>
    </location>
</feature>
<comment type="cofactor">
    <cofactor evidence="1">
        <name>Zn(2+)</name>
        <dbReference type="ChEBI" id="CHEBI:29105"/>
    </cofactor>
</comment>
<keyword evidence="7" id="KW-0479">Metal-binding</keyword>
<proteinExistence type="inferred from homology"/>
<evidence type="ECO:0000256" key="4">
    <source>
        <dbReference type="ARBA" id="ARBA00022475"/>
    </source>
</evidence>
<evidence type="ECO:0000256" key="13">
    <source>
        <dbReference type="SAM" id="Phobius"/>
    </source>
</evidence>
<protein>
    <submittedName>
        <fullName evidence="15">Site-2 protease family protein</fullName>
    </submittedName>
</protein>
<evidence type="ECO:0000256" key="9">
    <source>
        <dbReference type="ARBA" id="ARBA00022833"/>
    </source>
</evidence>
<keyword evidence="8" id="KW-0378">Hydrolase</keyword>
<dbReference type="InterPro" id="IPR008915">
    <property type="entry name" value="Peptidase_M50"/>
</dbReference>
<evidence type="ECO:0000256" key="12">
    <source>
        <dbReference type="ARBA" id="ARBA00023136"/>
    </source>
</evidence>
<organism evidence="15 16">
    <name type="scientific">Dongia sedimenti</name>
    <dbReference type="NCBI Taxonomy" id="3064282"/>
    <lineage>
        <taxon>Bacteria</taxon>
        <taxon>Pseudomonadati</taxon>
        <taxon>Pseudomonadota</taxon>
        <taxon>Alphaproteobacteria</taxon>
        <taxon>Rhodospirillales</taxon>
        <taxon>Dongiaceae</taxon>
        <taxon>Dongia</taxon>
    </lineage>
</organism>
<feature type="transmembrane region" description="Helical" evidence="13">
    <location>
        <begin position="9"/>
        <end position="27"/>
    </location>
</feature>
<keyword evidence="16" id="KW-1185">Reference proteome</keyword>
<keyword evidence="11" id="KW-0482">Metalloprotease</keyword>
<dbReference type="PANTHER" id="PTHR35864">
    <property type="entry name" value="ZINC METALLOPROTEASE MJ0611-RELATED"/>
    <property type="match status" value="1"/>
</dbReference>
<keyword evidence="4" id="KW-1003">Cell membrane</keyword>
<evidence type="ECO:0000256" key="11">
    <source>
        <dbReference type="ARBA" id="ARBA00023049"/>
    </source>
</evidence>
<feature type="domain" description="Peptidase M50" evidence="14">
    <location>
        <begin position="133"/>
        <end position="194"/>
    </location>
</feature>
<gene>
    <name evidence="15" type="ORF">Q8A70_08490</name>
</gene>
<evidence type="ECO:0000313" key="15">
    <source>
        <dbReference type="EMBL" id="MDQ7247703.1"/>
    </source>
</evidence>
<dbReference type="InterPro" id="IPR052348">
    <property type="entry name" value="Metallopeptidase_M50B"/>
</dbReference>
<evidence type="ECO:0000256" key="1">
    <source>
        <dbReference type="ARBA" id="ARBA00001947"/>
    </source>
</evidence>
<sequence>MQGYDIEKIMLALSILALPVLIAITFHEAAHGFIARLCGDNTAYQQGRVTFNPLKHIDPFGTVLLPLVLFFTTGFLFGYAKPVPINPRYFRNYRRDMVLVAAAGPGSNLILAVISALLIRVADLAPGWFSDWAVSALYYSVLINVILAIFNMLPLLPLDGGRVLSAILPRHLAIAYQRTERYGMLVLIGLIFLLPLLGRQIGVDIDILGWILGPATDYVRSLIGHLTGADLLI</sequence>
<keyword evidence="12 13" id="KW-0472">Membrane</keyword>
<feature type="transmembrane region" description="Helical" evidence="13">
    <location>
        <begin position="179"/>
        <end position="198"/>
    </location>
</feature>
<keyword evidence="6 13" id="KW-0812">Transmembrane</keyword>
<reference evidence="16" key="1">
    <citation type="submission" date="2023-08" db="EMBL/GenBank/DDBJ databases">
        <title>Rhodospirillaceae gen. nov., a novel taxon isolated from the Yangtze River Yuezi River estuary sludge.</title>
        <authorList>
            <person name="Ruan L."/>
        </authorList>
    </citation>
    <scope>NUCLEOTIDE SEQUENCE [LARGE SCALE GENOMIC DNA]</scope>
    <source>
        <strain evidence="16">R-7</strain>
    </source>
</reference>
<dbReference type="RefSeq" id="WP_379955138.1">
    <property type="nucleotide sequence ID" value="NZ_JAUYVI010000003.1"/>
</dbReference>
<dbReference type="GO" id="GO:0006508">
    <property type="term" value="P:proteolysis"/>
    <property type="evidence" value="ECO:0007669"/>
    <property type="project" value="UniProtKB-KW"/>
</dbReference>
<evidence type="ECO:0000256" key="2">
    <source>
        <dbReference type="ARBA" id="ARBA00004651"/>
    </source>
</evidence>
<feature type="transmembrane region" description="Helical" evidence="13">
    <location>
        <begin position="99"/>
        <end position="122"/>
    </location>
</feature>
<evidence type="ECO:0000256" key="7">
    <source>
        <dbReference type="ARBA" id="ARBA00022723"/>
    </source>
</evidence>
<keyword evidence="10 13" id="KW-1133">Transmembrane helix</keyword>
<evidence type="ECO:0000256" key="10">
    <source>
        <dbReference type="ARBA" id="ARBA00022989"/>
    </source>
</evidence>
<dbReference type="GO" id="GO:0008233">
    <property type="term" value="F:peptidase activity"/>
    <property type="evidence" value="ECO:0007669"/>
    <property type="project" value="UniProtKB-KW"/>
</dbReference>
<dbReference type="Proteomes" id="UP001230156">
    <property type="component" value="Unassembled WGS sequence"/>
</dbReference>
<dbReference type="PANTHER" id="PTHR35864:SF1">
    <property type="entry name" value="ZINC METALLOPROTEASE YWHC-RELATED"/>
    <property type="match status" value="1"/>
</dbReference>
<dbReference type="EMBL" id="JAUYVI010000003">
    <property type="protein sequence ID" value="MDQ7247703.1"/>
    <property type="molecule type" value="Genomic_DNA"/>
</dbReference>
<keyword evidence="5 15" id="KW-0645">Protease</keyword>
<evidence type="ECO:0000259" key="14">
    <source>
        <dbReference type="Pfam" id="PF02163"/>
    </source>
</evidence>
<evidence type="ECO:0000256" key="3">
    <source>
        <dbReference type="ARBA" id="ARBA00007931"/>
    </source>
</evidence>
<dbReference type="Pfam" id="PF02163">
    <property type="entry name" value="Peptidase_M50"/>
    <property type="match status" value="2"/>
</dbReference>